<evidence type="ECO:0000256" key="1">
    <source>
        <dbReference type="SAM" id="Phobius"/>
    </source>
</evidence>
<reference evidence="3 4" key="1">
    <citation type="submission" date="2023-04" db="EMBL/GenBank/DDBJ databases">
        <title>A long-awaited taxogenomic arrangement of the family Halomonadaceae.</title>
        <authorList>
            <person name="De La Haba R."/>
            <person name="Chuvochina M."/>
            <person name="Wittouck S."/>
            <person name="Arahal D.R."/>
            <person name="Sanchez-Porro C."/>
            <person name="Hugenholtz P."/>
            <person name="Ventosa A."/>
        </authorList>
    </citation>
    <scope>NUCLEOTIDE SEQUENCE [LARGE SCALE GENOMIC DNA]</scope>
    <source>
        <strain evidence="3 4">DSM 22428</strain>
    </source>
</reference>
<proteinExistence type="predicted"/>
<gene>
    <name evidence="3" type="ORF">QC825_03490</name>
</gene>
<dbReference type="Pfam" id="PF19029">
    <property type="entry name" value="DUF883_C"/>
    <property type="match status" value="1"/>
</dbReference>
<evidence type="ECO:0000313" key="3">
    <source>
        <dbReference type="EMBL" id="MDR5895141.1"/>
    </source>
</evidence>
<feature type="domain" description="DUF883" evidence="2">
    <location>
        <begin position="69"/>
        <end position="97"/>
    </location>
</feature>
<keyword evidence="1" id="KW-0812">Transmembrane</keyword>
<feature type="transmembrane region" description="Helical" evidence="1">
    <location>
        <begin position="76"/>
        <end position="95"/>
    </location>
</feature>
<name>A0ABU1GT00_9GAMM</name>
<evidence type="ECO:0000313" key="4">
    <source>
        <dbReference type="Proteomes" id="UP001269375"/>
    </source>
</evidence>
<sequence>MGIFSSSRDRRRAMERWHEELAEERDRSKRRLSHLGDDARGHLDHARARLHDGQERAIDYGQRAAYGIDRHVHENSWSYIAAGAVVGLAAGVLLGRRRW</sequence>
<evidence type="ECO:0000259" key="2">
    <source>
        <dbReference type="Pfam" id="PF19029"/>
    </source>
</evidence>
<dbReference type="RefSeq" id="WP_251592015.1">
    <property type="nucleotide sequence ID" value="NZ_JAMLJI010000002.1"/>
</dbReference>
<keyword evidence="1" id="KW-0472">Membrane</keyword>
<comment type="caution">
    <text evidence="3">The sequence shown here is derived from an EMBL/GenBank/DDBJ whole genome shotgun (WGS) entry which is preliminary data.</text>
</comment>
<protein>
    <recommendedName>
        <fullName evidence="2">DUF883 domain-containing protein</fullName>
    </recommendedName>
</protein>
<organism evidence="3 4">
    <name type="scientific">Larsenimonas suaedae</name>
    <dbReference type="NCBI Taxonomy" id="1851019"/>
    <lineage>
        <taxon>Bacteria</taxon>
        <taxon>Pseudomonadati</taxon>
        <taxon>Pseudomonadota</taxon>
        <taxon>Gammaproteobacteria</taxon>
        <taxon>Oceanospirillales</taxon>
        <taxon>Halomonadaceae</taxon>
        <taxon>Larsenimonas</taxon>
    </lineage>
</organism>
<dbReference type="Proteomes" id="UP001269375">
    <property type="component" value="Unassembled WGS sequence"/>
</dbReference>
<dbReference type="EMBL" id="JARWAO010000001">
    <property type="protein sequence ID" value="MDR5895141.1"/>
    <property type="molecule type" value="Genomic_DNA"/>
</dbReference>
<keyword evidence="1" id="KW-1133">Transmembrane helix</keyword>
<dbReference type="InterPro" id="IPR043605">
    <property type="entry name" value="DUF883_C"/>
</dbReference>
<accession>A0ABU1GT00</accession>
<keyword evidence="4" id="KW-1185">Reference proteome</keyword>